<reference evidence="3" key="2">
    <citation type="journal article" date="2023" name="BMC Genomics">
        <title>Pest status, molecular evolution, and epigenetic factors derived from the genome assembly of Frankliniella fusca, a thysanopteran phytovirus vector.</title>
        <authorList>
            <person name="Catto M.A."/>
            <person name="Labadie P.E."/>
            <person name="Jacobson A.L."/>
            <person name="Kennedy G.G."/>
            <person name="Srinivasan R."/>
            <person name="Hunt B.G."/>
        </authorList>
    </citation>
    <scope>NUCLEOTIDE SEQUENCE</scope>
    <source>
        <strain evidence="3">PL_HMW_Pooled</strain>
    </source>
</reference>
<evidence type="ECO:0000313" key="3">
    <source>
        <dbReference type="EMBL" id="KAK3917548.1"/>
    </source>
</evidence>
<proteinExistence type="predicted"/>
<evidence type="ECO:0000256" key="1">
    <source>
        <dbReference type="SAM" id="MobiDB-lite"/>
    </source>
</evidence>
<protein>
    <submittedName>
        <fullName evidence="3">DNA-binding transcriptional regulator NtrC</fullName>
    </submittedName>
</protein>
<organism evidence="3 4">
    <name type="scientific">Frankliniella fusca</name>
    <dbReference type="NCBI Taxonomy" id="407009"/>
    <lineage>
        <taxon>Eukaryota</taxon>
        <taxon>Metazoa</taxon>
        <taxon>Ecdysozoa</taxon>
        <taxon>Arthropoda</taxon>
        <taxon>Hexapoda</taxon>
        <taxon>Insecta</taxon>
        <taxon>Pterygota</taxon>
        <taxon>Neoptera</taxon>
        <taxon>Paraneoptera</taxon>
        <taxon>Thysanoptera</taxon>
        <taxon>Terebrantia</taxon>
        <taxon>Thripoidea</taxon>
        <taxon>Thripidae</taxon>
        <taxon>Frankliniella</taxon>
    </lineage>
</organism>
<feature type="compositionally biased region" description="Acidic residues" evidence="1">
    <location>
        <begin position="193"/>
        <end position="205"/>
    </location>
</feature>
<gene>
    <name evidence="3" type="ORF">KUF71_007034</name>
</gene>
<feature type="domain" description="DUF6570" evidence="2">
    <location>
        <begin position="3"/>
        <end position="131"/>
    </location>
</feature>
<dbReference type="AlphaFoldDB" id="A0AAE1HA61"/>
<evidence type="ECO:0000313" key="4">
    <source>
        <dbReference type="Proteomes" id="UP001219518"/>
    </source>
</evidence>
<sequence length="267" mass="30332">MSIPNNALVNGVAFPEIPDVLKGLTQLEERLLAVRQPFMKIVELSKYAGPQYGLKGSCVNVPTDLNDTVNVLPRNLNESETIIVKLQKRMQDKIPYINEVIRPHKVYKAAEYLTSTEMYMKHNIKLDSQWLENTNKQCDIVNMQNYENNDTVETHVESNYDVVSTENYTNSDINETIPNAIHKNILHDIFMDSDSDEASGSDESIDSNTEMQQQESMVIPENIPDHLTHDTGIKIAPGEGKVPISLLRDEDIDVLTYPTGWWKIKTI</sequence>
<comment type="caution">
    <text evidence="3">The sequence shown here is derived from an EMBL/GenBank/DDBJ whole genome shotgun (WGS) entry which is preliminary data.</text>
</comment>
<dbReference type="Proteomes" id="UP001219518">
    <property type="component" value="Unassembled WGS sequence"/>
</dbReference>
<dbReference type="EMBL" id="JAHWGI010000751">
    <property type="protein sequence ID" value="KAK3917548.1"/>
    <property type="molecule type" value="Genomic_DNA"/>
</dbReference>
<accession>A0AAE1HA61</accession>
<keyword evidence="4" id="KW-1185">Reference proteome</keyword>
<dbReference type="Pfam" id="PF20209">
    <property type="entry name" value="DUF6570"/>
    <property type="match status" value="1"/>
</dbReference>
<name>A0AAE1HA61_9NEOP</name>
<dbReference type="InterPro" id="IPR046700">
    <property type="entry name" value="DUF6570"/>
</dbReference>
<evidence type="ECO:0000259" key="2">
    <source>
        <dbReference type="Pfam" id="PF20209"/>
    </source>
</evidence>
<dbReference type="GO" id="GO:0003677">
    <property type="term" value="F:DNA binding"/>
    <property type="evidence" value="ECO:0007669"/>
    <property type="project" value="UniProtKB-KW"/>
</dbReference>
<feature type="region of interest" description="Disordered" evidence="1">
    <location>
        <begin position="193"/>
        <end position="212"/>
    </location>
</feature>
<reference evidence="3" key="1">
    <citation type="submission" date="2021-07" db="EMBL/GenBank/DDBJ databases">
        <authorList>
            <person name="Catto M.A."/>
            <person name="Jacobson A."/>
            <person name="Kennedy G."/>
            <person name="Labadie P."/>
            <person name="Hunt B.G."/>
            <person name="Srinivasan R."/>
        </authorList>
    </citation>
    <scope>NUCLEOTIDE SEQUENCE</scope>
    <source>
        <strain evidence="3">PL_HMW_Pooled</strain>
        <tissue evidence="3">Head</tissue>
    </source>
</reference>
<keyword evidence="3" id="KW-0238">DNA-binding</keyword>